<name>T1JH94_STRMM</name>
<dbReference type="STRING" id="126957.T1JH94"/>
<feature type="domain" description="BBSome complex member BBS5 PH" evidence="10">
    <location>
        <begin position="169"/>
        <end position="223"/>
    </location>
</feature>
<keyword evidence="8" id="KW-0206">Cytoskeleton</keyword>
<keyword evidence="12" id="KW-1185">Reference proteome</keyword>
<organism evidence="11 12">
    <name type="scientific">Strigamia maritima</name>
    <name type="common">European centipede</name>
    <name type="synonym">Geophilus maritimus</name>
    <dbReference type="NCBI Taxonomy" id="126957"/>
    <lineage>
        <taxon>Eukaryota</taxon>
        <taxon>Metazoa</taxon>
        <taxon>Ecdysozoa</taxon>
        <taxon>Arthropoda</taxon>
        <taxon>Myriapoda</taxon>
        <taxon>Chilopoda</taxon>
        <taxon>Pleurostigmophora</taxon>
        <taxon>Geophilomorpha</taxon>
        <taxon>Linotaeniidae</taxon>
        <taxon>Strigamia</taxon>
    </lineage>
</organism>
<dbReference type="InterPro" id="IPR006606">
    <property type="entry name" value="BBL5"/>
</dbReference>
<dbReference type="AlphaFoldDB" id="T1JH94"/>
<evidence type="ECO:0000256" key="3">
    <source>
        <dbReference type="ARBA" id="ARBA00005822"/>
    </source>
</evidence>
<dbReference type="EMBL" id="JH432223">
    <property type="status" value="NOT_ANNOTATED_CDS"/>
    <property type="molecule type" value="Genomic_DNA"/>
</dbReference>
<keyword evidence="4" id="KW-1003">Cell membrane</keyword>
<dbReference type="PhylomeDB" id="T1JH94"/>
<sequence>MKKNAVVDSISTALVNTLWQDRDIRFDVAPSEMKLRLGEKLLDTIDSVEDTKGNSGDRGKLLVTNLRLMWHSHSMSRVNLSIGWNCVQNVTTRSINSKLRGTTEALYILTKTNSTRFEFIFTNLVPGNNRLFATVASVYKAYTSTRMYRELKLRGAIIQNKQLKILPQEQIFNKVNGVWNLSSDQGNLGSFIITNIRLVWYANMNELFNISLPYLQMVTIKVRNSKFGMALVVQSSEASGGYVLGFRIDPQEKLQDVYKEISSLFTVYSNNPNFGVEYIETKIETENLLMLDPVEDDVEIESTDSKSDAYAAYFADGNHQKDREAIYSEELGLAIEKPKEGFSLSNLWEVVPKN</sequence>
<evidence type="ECO:0000256" key="1">
    <source>
        <dbReference type="ARBA" id="ARBA00004309"/>
    </source>
</evidence>
<evidence type="ECO:0000313" key="11">
    <source>
        <dbReference type="EnsemblMetazoa" id="SMAR013225-PA"/>
    </source>
</evidence>
<comment type="subcellular location">
    <subcellularLocation>
        <location evidence="1">Cell projection</location>
        <location evidence="1">Cilium membrane</location>
    </subcellularLocation>
    <subcellularLocation>
        <location evidence="2">Cytoplasm</location>
        <location evidence="2">Cytoskeleton</location>
        <location evidence="2">Microtubule organizing center</location>
        <location evidence="2">Centrosome</location>
        <location evidence="2">Centriolar satellite</location>
    </subcellularLocation>
</comment>
<dbReference type="GO" id="GO:0060170">
    <property type="term" value="C:ciliary membrane"/>
    <property type="evidence" value="ECO:0007669"/>
    <property type="project" value="UniProtKB-SubCell"/>
</dbReference>
<dbReference type="EnsemblMetazoa" id="SMAR013225-RA">
    <property type="protein sequence ID" value="SMAR013225-PA"/>
    <property type="gene ID" value="SMAR013225"/>
</dbReference>
<evidence type="ECO:0000259" key="10">
    <source>
        <dbReference type="SMART" id="SM00683"/>
    </source>
</evidence>
<dbReference type="SMART" id="SM00683">
    <property type="entry name" value="DM16"/>
    <property type="match status" value="2"/>
</dbReference>
<evidence type="ECO:0000256" key="5">
    <source>
        <dbReference type="ARBA" id="ARBA00022490"/>
    </source>
</evidence>
<proteinExistence type="inferred from homology"/>
<dbReference type="HOGENOM" id="CLU_052113_0_0_1"/>
<keyword evidence="6" id="KW-0969">Cilium</keyword>
<protein>
    <recommendedName>
        <fullName evidence="10">BBSome complex member BBS5 PH domain-containing protein</fullName>
    </recommendedName>
</protein>
<reference evidence="12" key="1">
    <citation type="submission" date="2011-05" db="EMBL/GenBank/DDBJ databases">
        <authorList>
            <person name="Richards S.R."/>
            <person name="Qu J."/>
            <person name="Jiang H."/>
            <person name="Jhangiani S.N."/>
            <person name="Agravi P."/>
            <person name="Goodspeed R."/>
            <person name="Gross S."/>
            <person name="Mandapat C."/>
            <person name="Jackson L."/>
            <person name="Mathew T."/>
            <person name="Pu L."/>
            <person name="Thornton R."/>
            <person name="Saada N."/>
            <person name="Wilczek-Boney K.B."/>
            <person name="Lee S."/>
            <person name="Kovar C."/>
            <person name="Wu Y."/>
            <person name="Scherer S.E."/>
            <person name="Worley K.C."/>
            <person name="Muzny D.M."/>
            <person name="Gibbs R."/>
        </authorList>
    </citation>
    <scope>NUCLEOTIDE SEQUENCE</scope>
    <source>
        <strain evidence="12">Brora</strain>
    </source>
</reference>
<dbReference type="GO" id="GO:0034464">
    <property type="term" value="C:BBSome"/>
    <property type="evidence" value="ECO:0007669"/>
    <property type="project" value="InterPro"/>
</dbReference>
<accession>T1JH94</accession>
<reference evidence="11" key="2">
    <citation type="submission" date="2015-02" db="UniProtKB">
        <authorList>
            <consortium name="EnsemblMetazoa"/>
        </authorList>
    </citation>
    <scope>IDENTIFICATION</scope>
</reference>
<dbReference type="PIRSF" id="PIRSF010072">
    <property type="entry name" value="DUF1448"/>
    <property type="match status" value="1"/>
</dbReference>
<keyword evidence="7" id="KW-0472">Membrane</keyword>
<dbReference type="GO" id="GO:0032266">
    <property type="term" value="F:phosphatidylinositol-3-phosphate binding"/>
    <property type="evidence" value="ECO:0007669"/>
    <property type="project" value="TreeGrafter"/>
</dbReference>
<evidence type="ECO:0000313" key="12">
    <source>
        <dbReference type="Proteomes" id="UP000014500"/>
    </source>
</evidence>
<evidence type="ECO:0000256" key="4">
    <source>
        <dbReference type="ARBA" id="ARBA00022475"/>
    </source>
</evidence>
<dbReference type="GO" id="GO:0034451">
    <property type="term" value="C:centriolar satellite"/>
    <property type="evidence" value="ECO:0007669"/>
    <property type="project" value="UniProtKB-SubCell"/>
</dbReference>
<comment type="similarity">
    <text evidence="3">Belongs to the BBS5 family.</text>
</comment>
<dbReference type="eggNOG" id="ENOG502QR2Z">
    <property type="taxonomic scope" value="Eukaryota"/>
</dbReference>
<keyword evidence="9" id="KW-0966">Cell projection</keyword>
<dbReference type="InterPro" id="IPR030804">
    <property type="entry name" value="BBS5/fem-3"/>
</dbReference>
<keyword evidence="5" id="KW-0963">Cytoplasm</keyword>
<evidence type="ECO:0000256" key="8">
    <source>
        <dbReference type="ARBA" id="ARBA00023212"/>
    </source>
</evidence>
<dbReference type="PANTHER" id="PTHR21351:SF0">
    <property type="entry name" value="BARDET-BIEDL SYNDROME 5 PROTEIN"/>
    <property type="match status" value="1"/>
</dbReference>
<dbReference type="OMA" id="PNFGIQY"/>
<feature type="domain" description="BBSome complex member BBS5 PH" evidence="10">
    <location>
        <begin position="39"/>
        <end position="93"/>
    </location>
</feature>
<evidence type="ECO:0000256" key="9">
    <source>
        <dbReference type="ARBA" id="ARBA00023273"/>
    </source>
</evidence>
<evidence type="ECO:0000256" key="6">
    <source>
        <dbReference type="ARBA" id="ARBA00023069"/>
    </source>
</evidence>
<dbReference type="Pfam" id="PF07289">
    <property type="entry name" value="BBL5"/>
    <property type="match status" value="1"/>
</dbReference>
<evidence type="ECO:0000256" key="2">
    <source>
        <dbReference type="ARBA" id="ARBA00004607"/>
    </source>
</evidence>
<dbReference type="InterPro" id="IPR014003">
    <property type="entry name" value="BBS5_PH"/>
</dbReference>
<dbReference type="GO" id="GO:0060271">
    <property type="term" value="P:cilium assembly"/>
    <property type="evidence" value="ECO:0007669"/>
    <property type="project" value="TreeGrafter"/>
</dbReference>
<dbReference type="Proteomes" id="UP000014500">
    <property type="component" value="Unassembled WGS sequence"/>
</dbReference>
<evidence type="ECO:0000256" key="7">
    <source>
        <dbReference type="ARBA" id="ARBA00023136"/>
    </source>
</evidence>
<dbReference type="GO" id="GO:0036064">
    <property type="term" value="C:ciliary basal body"/>
    <property type="evidence" value="ECO:0007669"/>
    <property type="project" value="TreeGrafter"/>
</dbReference>
<dbReference type="PANTHER" id="PTHR21351">
    <property type="entry name" value="BARDET-BIEDL SYNDROME PROTEIN 5"/>
    <property type="match status" value="1"/>
</dbReference>